<evidence type="ECO:0000313" key="2">
    <source>
        <dbReference type="EMBL" id="OSD08507.1"/>
    </source>
</evidence>
<evidence type="ECO:0000313" key="3">
    <source>
        <dbReference type="Proteomes" id="UP000193067"/>
    </source>
</evidence>
<gene>
    <name evidence="2" type="ORF">PYCCODRAFT_27083</name>
</gene>
<name>A0A1Y2J595_TRAC3</name>
<keyword evidence="3" id="KW-1185">Reference proteome</keyword>
<dbReference type="Proteomes" id="UP000193067">
    <property type="component" value="Unassembled WGS sequence"/>
</dbReference>
<reference evidence="2 3" key="1">
    <citation type="journal article" date="2015" name="Biotechnol. Biofuels">
        <title>Enhanced degradation of softwood versus hardwood by the white-rot fungus Pycnoporus coccineus.</title>
        <authorList>
            <person name="Couturier M."/>
            <person name="Navarro D."/>
            <person name="Chevret D."/>
            <person name="Henrissat B."/>
            <person name="Piumi F."/>
            <person name="Ruiz-Duenas F.J."/>
            <person name="Martinez A.T."/>
            <person name="Grigoriev I.V."/>
            <person name="Riley R."/>
            <person name="Lipzen A."/>
            <person name="Berrin J.G."/>
            <person name="Master E.R."/>
            <person name="Rosso M.N."/>
        </authorList>
    </citation>
    <scope>NUCLEOTIDE SEQUENCE [LARGE SCALE GENOMIC DNA]</scope>
    <source>
        <strain evidence="2 3">BRFM310</strain>
    </source>
</reference>
<dbReference type="EMBL" id="KZ084086">
    <property type="protein sequence ID" value="OSD08507.1"/>
    <property type="molecule type" value="Genomic_DNA"/>
</dbReference>
<organism evidence="2 3">
    <name type="scientific">Trametes coccinea (strain BRFM310)</name>
    <name type="common">Pycnoporus coccineus</name>
    <dbReference type="NCBI Taxonomy" id="1353009"/>
    <lineage>
        <taxon>Eukaryota</taxon>
        <taxon>Fungi</taxon>
        <taxon>Dikarya</taxon>
        <taxon>Basidiomycota</taxon>
        <taxon>Agaricomycotina</taxon>
        <taxon>Agaricomycetes</taxon>
        <taxon>Polyporales</taxon>
        <taxon>Polyporaceae</taxon>
        <taxon>Trametes</taxon>
    </lineage>
</organism>
<sequence length="96" mass="10648">MGRSSFSAATRYIGAGPQYIHGLVGHWSVCLQLLTSAPAAEVKALRQTCVTVYSRDPSMCSVPYSINDKFVRKDVHHANEPRIRGERRSQGDTEVQ</sequence>
<feature type="region of interest" description="Disordered" evidence="1">
    <location>
        <begin position="77"/>
        <end position="96"/>
    </location>
</feature>
<dbReference type="AlphaFoldDB" id="A0A1Y2J595"/>
<proteinExistence type="predicted"/>
<evidence type="ECO:0000256" key="1">
    <source>
        <dbReference type="SAM" id="MobiDB-lite"/>
    </source>
</evidence>
<accession>A0A1Y2J595</accession>
<protein>
    <submittedName>
        <fullName evidence="2">Uncharacterized protein</fullName>
    </submittedName>
</protein>